<name>A0ABY4A6N1_9BURK</name>
<reference evidence="1 2" key="1">
    <citation type="submission" date="2020-10" db="EMBL/GenBank/DDBJ databases">
        <title>Genome analysis of Massilia species.</title>
        <authorList>
            <person name="Jung D.-H."/>
        </authorList>
    </citation>
    <scope>NUCLEOTIDE SEQUENCE [LARGE SCALE GENOMIC DNA]</scope>
    <source>
        <strain evidence="2">sipir</strain>
    </source>
</reference>
<sequence length="327" mass="34528">MSLNISSQLAHAIAAQGGGEKNGFFGPQAAATDQRPVLQLNALPMTLAPSAYANAHSSANPGGSYSTLNAFSELADSVPVFSEYYSPSLNTVSAVYSNLLRGASVKADAPYAGTVIAKALQNVASGGFSNLDGTPGLWYPVYAIPGDWYDTGDPDRFSDITLDLTGEGKDDSGPYRILEESKNSIAANLIRIGKGDAVQIDPASALKRVTLKYLEVQLNRPWLDFEVFNLGGWFIGGLDAGYFSDGSIDNNQGVMPLITTSLLVAINVDLAADWSAKDQQFIDDTRRQGDGVAVGPFAINAAASTDLHVIGWVSRLVPLAPQIDAGH</sequence>
<keyword evidence="2" id="KW-1185">Reference proteome</keyword>
<proteinExistence type="predicted"/>
<gene>
    <name evidence="1" type="ORF">INH39_01405</name>
</gene>
<dbReference type="Proteomes" id="UP000831532">
    <property type="component" value="Chromosome"/>
</dbReference>
<evidence type="ECO:0000313" key="1">
    <source>
        <dbReference type="EMBL" id="UOD30441.1"/>
    </source>
</evidence>
<evidence type="ECO:0000313" key="2">
    <source>
        <dbReference type="Proteomes" id="UP000831532"/>
    </source>
</evidence>
<dbReference type="RefSeq" id="WP_243491662.1">
    <property type="nucleotide sequence ID" value="NZ_CP063361.1"/>
</dbReference>
<organism evidence="1 2">
    <name type="scientific">Massilia violaceinigra</name>
    <dbReference type="NCBI Taxonomy" id="2045208"/>
    <lineage>
        <taxon>Bacteria</taxon>
        <taxon>Pseudomonadati</taxon>
        <taxon>Pseudomonadota</taxon>
        <taxon>Betaproteobacteria</taxon>
        <taxon>Burkholderiales</taxon>
        <taxon>Oxalobacteraceae</taxon>
        <taxon>Telluria group</taxon>
        <taxon>Massilia</taxon>
    </lineage>
</organism>
<dbReference type="EMBL" id="CP063361">
    <property type="protein sequence ID" value="UOD30441.1"/>
    <property type="molecule type" value="Genomic_DNA"/>
</dbReference>
<accession>A0ABY4A6N1</accession>
<protein>
    <submittedName>
        <fullName evidence="1">Uncharacterized protein</fullName>
    </submittedName>
</protein>